<reference evidence="7 8" key="1">
    <citation type="submission" date="2017-04" db="EMBL/GenBank/DDBJ databases">
        <authorList>
            <person name="Varghese N."/>
            <person name="Submissions S."/>
        </authorList>
    </citation>
    <scope>NUCLEOTIDE SEQUENCE [LARGE SCALE GENOMIC DNA]</scope>
    <source>
        <strain evidence="7 8">DSM 9789</strain>
    </source>
</reference>
<feature type="transmembrane region" description="Helical" evidence="5">
    <location>
        <begin position="20"/>
        <end position="39"/>
    </location>
</feature>
<keyword evidence="3 5" id="KW-1133">Transmembrane helix</keyword>
<dbReference type="InterPro" id="IPR011701">
    <property type="entry name" value="MFS"/>
</dbReference>
<feature type="transmembrane region" description="Helical" evidence="5">
    <location>
        <begin position="376"/>
        <end position="396"/>
    </location>
</feature>
<feature type="transmembrane region" description="Helical" evidence="5">
    <location>
        <begin position="260"/>
        <end position="280"/>
    </location>
</feature>
<evidence type="ECO:0000259" key="6">
    <source>
        <dbReference type="PROSITE" id="PS50850"/>
    </source>
</evidence>
<protein>
    <submittedName>
        <fullName evidence="7">Major Facilitator Superfamily protein</fullName>
    </submittedName>
</protein>
<organism evidence="7 8">
    <name type="scientific">Picrophilus torridus (strain ATCC 700027 / DSM 9790 / JCM 10055 / NBRC 100828 / KAW 2/3)</name>
    <dbReference type="NCBI Taxonomy" id="1122961"/>
    <lineage>
        <taxon>Archaea</taxon>
        <taxon>Methanobacteriati</taxon>
        <taxon>Thermoplasmatota</taxon>
        <taxon>Thermoplasmata</taxon>
        <taxon>Thermoplasmatales</taxon>
        <taxon>Picrophilaceae</taxon>
        <taxon>Picrophilus</taxon>
    </lineage>
</organism>
<sequence>MLSRNQRFMLLSSSASFTIWGIIATIGPLAASGAIIHALPLKLKVIILLIGPIFAPLGNFTMGLLTDILGRKRVFIMTMSLYGIGVIIIAFSYVFYTLLIGLVLAEFGVGGEEMPSLSLIAEDSPLRSRAKWLTIVSDFNNIGSAIITGLFLIVYTSIMDRYALLVSAFILIVIMVIARVNLPESFRWLNSRGRFDAAKVEEKKLYIDSNGTSTGKISGGQYLGRFLFLAAIGISQYITFGLMAYVIGPYEFPSTYMDEMIIFVALLGASAAGFIAAPLISRGRKVYTAYSYIGGFISTLIILFLVPYLRNMFIFLPLLFINMMMSEFGWASRTTLEPELFPTRYRGTFMGIVRLAPMIGYAISVDLTSTFTLYQFILYNVILWLLGAVASVLWLIKGNETRDINIDYA</sequence>
<dbReference type="GO" id="GO:0016020">
    <property type="term" value="C:membrane"/>
    <property type="evidence" value="ECO:0007669"/>
    <property type="project" value="UniProtKB-SubCell"/>
</dbReference>
<dbReference type="GO" id="GO:0022857">
    <property type="term" value="F:transmembrane transporter activity"/>
    <property type="evidence" value="ECO:0007669"/>
    <property type="project" value="InterPro"/>
</dbReference>
<dbReference type="EMBL" id="FWYE01000004">
    <property type="protein sequence ID" value="SMD31475.1"/>
    <property type="molecule type" value="Genomic_DNA"/>
</dbReference>
<keyword evidence="2 5" id="KW-0812">Transmembrane</keyword>
<feature type="domain" description="Major facilitator superfamily (MFS) profile" evidence="6">
    <location>
        <begin position="1"/>
        <end position="399"/>
    </location>
</feature>
<dbReference type="InterPro" id="IPR020846">
    <property type="entry name" value="MFS_dom"/>
</dbReference>
<dbReference type="PANTHER" id="PTHR24064">
    <property type="entry name" value="SOLUTE CARRIER FAMILY 22 MEMBER"/>
    <property type="match status" value="1"/>
</dbReference>
<keyword evidence="4 5" id="KW-0472">Membrane</keyword>
<feature type="transmembrane region" description="Helical" evidence="5">
    <location>
        <begin position="162"/>
        <end position="182"/>
    </location>
</feature>
<feature type="transmembrane region" description="Helical" evidence="5">
    <location>
        <begin position="287"/>
        <end position="306"/>
    </location>
</feature>
<dbReference type="RefSeq" id="WP_084273161.1">
    <property type="nucleotide sequence ID" value="NZ_FWYE01000004.1"/>
</dbReference>
<evidence type="ECO:0000256" key="3">
    <source>
        <dbReference type="ARBA" id="ARBA00022989"/>
    </source>
</evidence>
<evidence type="ECO:0000313" key="7">
    <source>
        <dbReference type="EMBL" id="SMD31475.1"/>
    </source>
</evidence>
<dbReference type="InterPro" id="IPR036259">
    <property type="entry name" value="MFS_trans_sf"/>
</dbReference>
<comment type="subcellular location">
    <subcellularLocation>
        <location evidence="1">Membrane</location>
        <topology evidence="1">Multi-pass membrane protein</topology>
    </subcellularLocation>
</comment>
<dbReference type="Gene3D" id="1.20.1250.20">
    <property type="entry name" value="MFS general substrate transporter like domains"/>
    <property type="match status" value="1"/>
</dbReference>
<feature type="transmembrane region" description="Helical" evidence="5">
    <location>
        <begin position="81"/>
        <end position="105"/>
    </location>
</feature>
<dbReference type="SUPFAM" id="SSF103473">
    <property type="entry name" value="MFS general substrate transporter"/>
    <property type="match status" value="1"/>
</dbReference>
<dbReference type="PROSITE" id="PS50850">
    <property type="entry name" value="MFS"/>
    <property type="match status" value="1"/>
</dbReference>
<feature type="transmembrane region" description="Helical" evidence="5">
    <location>
        <begin position="312"/>
        <end position="331"/>
    </location>
</feature>
<evidence type="ECO:0000256" key="4">
    <source>
        <dbReference type="ARBA" id="ARBA00023136"/>
    </source>
</evidence>
<dbReference type="AlphaFoldDB" id="A0A8G2FXU6"/>
<keyword evidence="8" id="KW-1185">Reference proteome</keyword>
<evidence type="ECO:0000256" key="1">
    <source>
        <dbReference type="ARBA" id="ARBA00004141"/>
    </source>
</evidence>
<evidence type="ECO:0000313" key="8">
    <source>
        <dbReference type="Proteomes" id="UP000192315"/>
    </source>
</evidence>
<gene>
    <name evidence="7" type="ORF">SAMN02745355_1418</name>
</gene>
<dbReference type="Pfam" id="PF07690">
    <property type="entry name" value="MFS_1"/>
    <property type="match status" value="1"/>
</dbReference>
<dbReference type="Proteomes" id="UP000192315">
    <property type="component" value="Unassembled WGS sequence"/>
</dbReference>
<comment type="caution">
    <text evidence="7">The sequence shown here is derived from an EMBL/GenBank/DDBJ whole genome shotgun (WGS) entry which is preliminary data.</text>
</comment>
<evidence type="ECO:0000256" key="2">
    <source>
        <dbReference type="ARBA" id="ARBA00022692"/>
    </source>
</evidence>
<accession>A0A8G2FXU6</accession>
<name>A0A8G2FXU6_PICTO</name>
<proteinExistence type="predicted"/>
<feature type="transmembrane region" description="Helical" evidence="5">
    <location>
        <begin position="226"/>
        <end position="248"/>
    </location>
</feature>
<evidence type="ECO:0000256" key="5">
    <source>
        <dbReference type="SAM" id="Phobius"/>
    </source>
</evidence>
<feature type="transmembrane region" description="Helical" evidence="5">
    <location>
        <begin position="45"/>
        <end position="69"/>
    </location>
</feature>
<feature type="transmembrane region" description="Helical" evidence="5">
    <location>
        <begin position="343"/>
        <end position="364"/>
    </location>
</feature>